<evidence type="ECO:0000256" key="4">
    <source>
        <dbReference type="ARBA" id="ARBA00023242"/>
    </source>
</evidence>
<keyword evidence="4" id="KW-0539">Nucleus</keyword>
<sequence>MTGQNALRPLRPMVQASLSQLQTSPSSCGKRQNVSLACTNCRQKRTKCSGALPCANCKAKLCQCIYDPSSDRRRKSYSIESSALRQALLYTVVKLRSRARDEVKTFISKIRSLQTDRDGENFLLRESSHAIDNSR</sequence>
<dbReference type="GO" id="GO:0000981">
    <property type="term" value="F:DNA-binding transcription factor activity, RNA polymerase II-specific"/>
    <property type="evidence" value="ECO:0007669"/>
    <property type="project" value="InterPro"/>
</dbReference>
<feature type="domain" description="Zn(2)-C6 fungal-type" evidence="5">
    <location>
        <begin position="37"/>
        <end position="66"/>
    </location>
</feature>
<proteinExistence type="predicted"/>
<keyword evidence="1" id="KW-0805">Transcription regulation</keyword>
<keyword evidence="2 6" id="KW-0238">DNA-binding</keyword>
<dbReference type="PROSITE" id="PS00463">
    <property type="entry name" value="ZN2_CY6_FUNGAL_1"/>
    <property type="match status" value="1"/>
</dbReference>
<dbReference type="CDD" id="cd00067">
    <property type="entry name" value="GAL4"/>
    <property type="match status" value="1"/>
</dbReference>
<dbReference type="SUPFAM" id="SSF57701">
    <property type="entry name" value="Zn2/Cys6 DNA-binding domain"/>
    <property type="match status" value="1"/>
</dbReference>
<dbReference type="EMBL" id="HG792026">
    <property type="protein sequence ID" value="CDM38396.1"/>
    <property type="molecule type" value="Genomic_DNA"/>
</dbReference>
<dbReference type="GO" id="GO:0003677">
    <property type="term" value="F:DNA binding"/>
    <property type="evidence" value="ECO:0007669"/>
    <property type="project" value="UniProtKB-KW"/>
</dbReference>
<reference evidence="6" key="1">
    <citation type="journal article" date="2014" name="Nat. Commun.">
        <title>Multiple recent horizontal transfers of a large genomic region in cheese making fungi.</title>
        <authorList>
            <person name="Cheeseman K."/>
            <person name="Ropars J."/>
            <person name="Renault P."/>
            <person name="Dupont J."/>
            <person name="Gouzy J."/>
            <person name="Branca A."/>
            <person name="Abraham A.L."/>
            <person name="Ceppi M."/>
            <person name="Conseiller E."/>
            <person name="Debuchy R."/>
            <person name="Malagnac F."/>
            <person name="Goarin A."/>
            <person name="Silar P."/>
            <person name="Lacoste S."/>
            <person name="Sallet E."/>
            <person name="Bensimon A."/>
            <person name="Giraud T."/>
            <person name="Brygoo Y."/>
        </authorList>
    </citation>
    <scope>NUCLEOTIDE SEQUENCE [LARGE SCALE GENOMIC DNA]</scope>
    <source>
        <strain evidence="6">FM164</strain>
    </source>
</reference>
<evidence type="ECO:0000313" key="7">
    <source>
        <dbReference type="Proteomes" id="UP000030686"/>
    </source>
</evidence>
<dbReference type="Gene3D" id="4.10.240.10">
    <property type="entry name" value="Zn(2)-C6 fungal-type DNA-binding domain"/>
    <property type="match status" value="1"/>
</dbReference>
<evidence type="ECO:0000259" key="5">
    <source>
        <dbReference type="PROSITE" id="PS50048"/>
    </source>
</evidence>
<evidence type="ECO:0000256" key="2">
    <source>
        <dbReference type="ARBA" id="ARBA00023125"/>
    </source>
</evidence>
<dbReference type="GO" id="GO:0008270">
    <property type="term" value="F:zinc ion binding"/>
    <property type="evidence" value="ECO:0007669"/>
    <property type="project" value="InterPro"/>
</dbReference>
<name>W6QR07_PENRF</name>
<evidence type="ECO:0000256" key="1">
    <source>
        <dbReference type="ARBA" id="ARBA00023015"/>
    </source>
</evidence>
<gene>
    <name evidence="6" type="ORF">PROQFM164_S12g000005</name>
</gene>
<accession>W6QR07</accession>
<dbReference type="PANTHER" id="PTHR47256:SF10">
    <property type="entry name" value="ZN(II)2CYS6 TRANSCRIPTION FACTOR (EUROFUNG)"/>
    <property type="match status" value="1"/>
</dbReference>
<dbReference type="PROSITE" id="PS50048">
    <property type="entry name" value="ZN2_CY6_FUNGAL_2"/>
    <property type="match status" value="1"/>
</dbReference>
<dbReference type="PANTHER" id="PTHR47256">
    <property type="entry name" value="ZN(II)2CYS6 TRANSCRIPTION FACTOR (EUROFUNG)-RELATED"/>
    <property type="match status" value="1"/>
</dbReference>
<dbReference type="Proteomes" id="UP000030686">
    <property type="component" value="Unassembled WGS sequence"/>
</dbReference>
<dbReference type="AlphaFoldDB" id="W6QR07"/>
<dbReference type="OrthoDB" id="3266505at2759"/>
<protein>
    <submittedName>
        <fullName evidence="6">Zn(2)-C6 fungal-type DNA-binding domain</fullName>
    </submittedName>
</protein>
<dbReference type="InterPro" id="IPR036864">
    <property type="entry name" value="Zn2-C6_fun-type_DNA-bd_sf"/>
</dbReference>
<dbReference type="InterPro" id="IPR053187">
    <property type="entry name" value="Notoamide_regulator"/>
</dbReference>
<dbReference type="OMA" id="HASVESC"/>
<keyword evidence="3" id="KW-0804">Transcription</keyword>
<keyword evidence="7" id="KW-1185">Reference proteome</keyword>
<dbReference type="SMART" id="SM00066">
    <property type="entry name" value="GAL4"/>
    <property type="match status" value="1"/>
</dbReference>
<evidence type="ECO:0000256" key="3">
    <source>
        <dbReference type="ARBA" id="ARBA00023163"/>
    </source>
</evidence>
<evidence type="ECO:0000313" key="6">
    <source>
        <dbReference type="EMBL" id="CDM38396.1"/>
    </source>
</evidence>
<dbReference type="InterPro" id="IPR001138">
    <property type="entry name" value="Zn2Cys6_DnaBD"/>
</dbReference>
<organism evidence="6 7">
    <name type="scientific">Penicillium roqueforti (strain FM164)</name>
    <dbReference type="NCBI Taxonomy" id="1365484"/>
    <lineage>
        <taxon>Eukaryota</taxon>
        <taxon>Fungi</taxon>
        <taxon>Dikarya</taxon>
        <taxon>Ascomycota</taxon>
        <taxon>Pezizomycotina</taxon>
        <taxon>Eurotiomycetes</taxon>
        <taxon>Eurotiomycetidae</taxon>
        <taxon>Eurotiales</taxon>
        <taxon>Aspergillaceae</taxon>
        <taxon>Penicillium</taxon>
    </lineage>
</organism>
<dbReference type="Pfam" id="PF00172">
    <property type="entry name" value="Zn_clus"/>
    <property type="match status" value="1"/>
</dbReference>